<dbReference type="Gene3D" id="2.40.100.10">
    <property type="entry name" value="Cyclophilin-like"/>
    <property type="match status" value="1"/>
</dbReference>
<comment type="caution">
    <text evidence="7">The sequence shown here is derived from an EMBL/GenBank/DDBJ whole genome shotgun (WGS) entry which is preliminary data.</text>
</comment>
<evidence type="ECO:0000256" key="1">
    <source>
        <dbReference type="ARBA" id="ARBA00002388"/>
    </source>
</evidence>
<sequence length="154" mass="16290">MVAVLETTQGNIEITLDPTAAPKASANFEKLVRDGFYDNLTFHRIIPGFVIQGGDPLGDGTGGPGYTIPAEIKLLHKRGSVATARTGDQVNPQRSSSGSQFYIALADLPLLDGQYTVFGQVTVGLEVMDAIAAVETGAGDMPLEPVIIKKAYIK</sequence>
<feature type="domain" description="PPIase cyclophilin-type" evidence="6">
    <location>
        <begin position="1"/>
        <end position="153"/>
    </location>
</feature>
<comment type="catalytic activity">
    <reaction evidence="5">
        <text>[protein]-peptidylproline (omega=180) = [protein]-peptidylproline (omega=0)</text>
        <dbReference type="Rhea" id="RHEA:16237"/>
        <dbReference type="Rhea" id="RHEA-COMP:10747"/>
        <dbReference type="Rhea" id="RHEA-COMP:10748"/>
        <dbReference type="ChEBI" id="CHEBI:83833"/>
        <dbReference type="ChEBI" id="CHEBI:83834"/>
        <dbReference type="EC" id="5.2.1.8"/>
    </reaction>
</comment>
<reference evidence="7 8" key="1">
    <citation type="journal article" date="2016" name="Nat. Commun.">
        <title>Thousands of microbial genomes shed light on interconnected biogeochemical processes in an aquifer system.</title>
        <authorList>
            <person name="Anantharaman K."/>
            <person name="Brown C.T."/>
            <person name="Hug L.A."/>
            <person name="Sharon I."/>
            <person name="Castelle C.J."/>
            <person name="Probst A.J."/>
            <person name="Thomas B.C."/>
            <person name="Singh A."/>
            <person name="Wilkins M.J."/>
            <person name="Karaoz U."/>
            <person name="Brodie E.L."/>
            <person name="Williams K.H."/>
            <person name="Hubbard S.S."/>
            <person name="Banfield J.F."/>
        </authorList>
    </citation>
    <scope>NUCLEOTIDE SEQUENCE [LARGE SCALE GENOMIC DNA]</scope>
</reference>
<dbReference type="EMBL" id="MFEN01000014">
    <property type="protein sequence ID" value="OGE84394.1"/>
    <property type="molecule type" value="Genomic_DNA"/>
</dbReference>
<evidence type="ECO:0000256" key="2">
    <source>
        <dbReference type="ARBA" id="ARBA00007365"/>
    </source>
</evidence>
<name>A0A1F5P3H9_9BACT</name>
<dbReference type="InterPro" id="IPR024936">
    <property type="entry name" value="Cyclophilin-type_PPIase"/>
</dbReference>
<dbReference type="PANTHER" id="PTHR45625:SF4">
    <property type="entry name" value="PEPTIDYLPROLYL ISOMERASE DOMAIN AND WD REPEAT-CONTAINING PROTEIN 1"/>
    <property type="match status" value="1"/>
</dbReference>
<dbReference type="PROSITE" id="PS50072">
    <property type="entry name" value="CSA_PPIASE_2"/>
    <property type="match status" value="1"/>
</dbReference>
<dbReference type="GO" id="GO:0006457">
    <property type="term" value="P:protein folding"/>
    <property type="evidence" value="ECO:0007669"/>
    <property type="project" value="InterPro"/>
</dbReference>
<evidence type="ECO:0000313" key="7">
    <source>
        <dbReference type="EMBL" id="OGE84394.1"/>
    </source>
</evidence>
<dbReference type="GO" id="GO:0003755">
    <property type="term" value="F:peptidyl-prolyl cis-trans isomerase activity"/>
    <property type="evidence" value="ECO:0007669"/>
    <property type="project" value="UniProtKB-UniRule"/>
</dbReference>
<dbReference type="InterPro" id="IPR044666">
    <property type="entry name" value="Cyclophilin_A-like"/>
</dbReference>
<dbReference type="PROSITE" id="PS00170">
    <property type="entry name" value="CSA_PPIASE_1"/>
    <property type="match status" value="1"/>
</dbReference>
<dbReference type="Pfam" id="PF00160">
    <property type="entry name" value="Pro_isomerase"/>
    <property type="match status" value="1"/>
</dbReference>
<comment type="function">
    <text evidence="1 5">PPIases accelerate the folding of proteins. It catalyzes the cis-trans isomerization of proline imidic peptide bonds in oligopeptides.</text>
</comment>
<keyword evidence="4 5" id="KW-0413">Isomerase</keyword>
<dbReference type="AlphaFoldDB" id="A0A1F5P3H9"/>
<dbReference type="Proteomes" id="UP000176339">
    <property type="component" value="Unassembled WGS sequence"/>
</dbReference>
<proteinExistence type="inferred from homology"/>
<gene>
    <name evidence="7" type="ORF">A2846_01195</name>
</gene>
<evidence type="ECO:0000256" key="3">
    <source>
        <dbReference type="ARBA" id="ARBA00023110"/>
    </source>
</evidence>
<dbReference type="SUPFAM" id="SSF50891">
    <property type="entry name" value="Cyclophilin-like"/>
    <property type="match status" value="1"/>
</dbReference>
<dbReference type="InterPro" id="IPR029000">
    <property type="entry name" value="Cyclophilin-like_dom_sf"/>
</dbReference>
<accession>A0A1F5P3H9</accession>
<dbReference type="PANTHER" id="PTHR45625">
    <property type="entry name" value="PEPTIDYL-PROLYL CIS-TRANS ISOMERASE-RELATED"/>
    <property type="match status" value="1"/>
</dbReference>
<evidence type="ECO:0000259" key="6">
    <source>
        <dbReference type="PROSITE" id="PS50072"/>
    </source>
</evidence>
<dbReference type="EC" id="5.2.1.8" evidence="5"/>
<evidence type="ECO:0000313" key="8">
    <source>
        <dbReference type="Proteomes" id="UP000176339"/>
    </source>
</evidence>
<evidence type="ECO:0000256" key="5">
    <source>
        <dbReference type="RuleBase" id="RU363019"/>
    </source>
</evidence>
<comment type="similarity">
    <text evidence="2 5">Belongs to the cyclophilin-type PPIase family.</text>
</comment>
<evidence type="ECO:0000256" key="4">
    <source>
        <dbReference type="ARBA" id="ARBA00023235"/>
    </source>
</evidence>
<dbReference type="PRINTS" id="PR00153">
    <property type="entry name" value="CSAPPISMRASE"/>
</dbReference>
<dbReference type="InterPro" id="IPR002130">
    <property type="entry name" value="Cyclophilin-type_PPIase_dom"/>
</dbReference>
<organism evidence="7 8">
    <name type="scientific">Candidatus Doudnabacteria bacterium RIFCSPHIGHO2_01_FULL_49_9</name>
    <dbReference type="NCBI Taxonomy" id="1817827"/>
    <lineage>
        <taxon>Bacteria</taxon>
        <taxon>Candidatus Doudnaibacteriota</taxon>
    </lineage>
</organism>
<dbReference type="InterPro" id="IPR020892">
    <property type="entry name" value="Cyclophilin-type_PPIase_CS"/>
</dbReference>
<dbReference type="PIRSF" id="PIRSF001467">
    <property type="entry name" value="Peptidylpro_ismrse"/>
    <property type="match status" value="1"/>
</dbReference>
<protein>
    <recommendedName>
        <fullName evidence="5">Peptidyl-prolyl cis-trans isomerase</fullName>
        <shortName evidence="5">PPIase</shortName>
        <ecNumber evidence="5">5.2.1.8</ecNumber>
    </recommendedName>
</protein>
<keyword evidence="3 5" id="KW-0697">Rotamase</keyword>
<dbReference type="CDD" id="cd00317">
    <property type="entry name" value="cyclophilin"/>
    <property type="match status" value="1"/>
</dbReference>